<dbReference type="Gene3D" id="1.20.1290.10">
    <property type="entry name" value="AhpD-like"/>
    <property type="match status" value="1"/>
</dbReference>
<accession>A0A1S6QIK5</accession>
<evidence type="ECO:0000313" key="3">
    <source>
        <dbReference type="Proteomes" id="UP000030361"/>
    </source>
</evidence>
<protein>
    <submittedName>
        <fullName evidence="2">4-carboxymuconolactone decarboxylase</fullName>
    </submittedName>
</protein>
<keyword evidence="3" id="KW-1185">Reference proteome</keyword>
<proteinExistence type="predicted"/>
<name>A0A1S6QIK5_9LACO</name>
<evidence type="ECO:0000313" key="2">
    <source>
        <dbReference type="EMBL" id="AQW21440.1"/>
    </source>
</evidence>
<dbReference type="KEGG" id="lcu:PL11_005580"/>
<dbReference type="PANTHER" id="PTHR33570">
    <property type="entry name" value="4-CARBOXYMUCONOLACTONE DECARBOXYLASE FAMILY PROTEIN"/>
    <property type="match status" value="1"/>
</dbReference>
<dbReference type="Proteomes" id="UP000030361">
    <property type="component" value="Chromosome"/>
</dbReference>
<dbReference type="InterPro" id="IPR003779">
    <property type="entry name" value="CMD-like"/>
</dbReference>
<feature type="domain" description="Carboxymuconolactone decarboxylase-like" evidence="1">
    <location>
        <begin position="16"/>
        <end position="101"/>
    </location>
</feature>
<dbReference type="GO" id="GO:0051920">
    <property type="term" value="F:peroxiredoxin activity"/>
    <property type="evidence" value="ECO:0007669"/>
    <property type="project" value="InterPro"/>
</dbReference>
<dbReference type="OrthoDB" id="9802489at2"/>
<organism evidence="2 3">
    <name type="scientific">Lentilactobacillus curieae</name>
    <dbReference type="NCBI Taxonomy" id="1138822"/>
    <lineage>
        <taxon>Bacteria</taxon>
        <taxon>Bacillati</taxon>
        <taxon>Bacillota</taxon>
        <taxon>Bacilli</taxon>
        <taxon>Lactobacillales</taxon>
        <taxon>Lactobacillaceae</taxon>
        <taxon>Lentilactobacillus</taxon>
    </lineage>
</organism>
<sequence>MKKQTAGREKLGDFAPKFAELNDDVLFGEVWSREQEMSPRDRSLITCSALMAQGLFPQLESHMKIAKQNGVTKDEMVELITQLAFYTGWPKAWSAFGIAKEIFE</sequence>
<dbReference type="PANTHER" id="PTHR33570:SF9">
    <property type="entry name" value="BLL4600 PROTEIN"/>
    <property type="match status" value="1"/>
</dbReference>
<dbReference type="InterPro" id="IPR052512">
    <property type="entry name" value="4CMD/NDH-1_regulator"/>
</dbReference>
<dbReference type="InterPro" id="IPR029032">
    <property type="entry name" value="AhpD-like"/>
</dbReference>
<dbReference type="AlphaFoldDB" id="A0A1S6QIK5"/>
<dbReference type="EMBL" id="CP018906">
    <property type="protein sequence ID" value="AQW21440.1"/>
    <property type="molecule type" value="Genomic_DNA"/>
</dbReference>
<evidence type="ECO:0000259" key="1">
    <source>
        <dbReference type="Pfam" id="PF02627"/>
    </source>
</evidence>
<reference evidence="2 3" key="1">
    <citation type="journal article" date="2015" name="Genome Announc.">
        <title>Genome Sequence of Lactobacillus curieae CCTCC M 2011381T, a Novel Producer of Gamma-aminobutyric Acid.</title>
        <authorList>
            <person name="Wang Y."/>
            <person name="Wang Y."/>
            <person name="Lang C."/>
            <person name="Wei D."/>
            <person name="Xu P."/>
            <person name="Xie J."/>
        </authorList>
    </citation>
    <scope>NUCLEOTIDE SEQUENCE [LARGE SCALE GENOMIC DNA]</scope>
    <source>
        <strain evidence="2 3">CCTCC M 2011381</strain>
    </source>
</reference>
<dbReference type="eggNOG" id="COG0599">
    <property type="taxonomic scope" value="Bacteria"/>
</dbReference>
<dbReference type="SUPFAM" id="SSF69118">
    <property type="entry name" value="AhpD-like"/>
    <property type="match status" value="1"/>
</dbReference>
<gene>
    <name evidence="2" type="ORF">PL11_005580</name>
</gene>
<dbReference type="Pfam" id="PF02627">
    <property type="entry name" value="CMD"/>
    <property type="match status" value="1"/>
</dbReference>
<dbReference type="RefSeq" id="WP_035167887.1">
    <property type="nucleotide sequence ID" value="NZ_CP018906.1"/>
</dbReference>